<sequence>ITMNLTCHLRQGTYLLVRILSVFLVSMLGYLADSALVETTVAPKTEAKPQNDDKSGMIKGMAAGFGGFIGCLVLICGLWCCC</sequence>
<feature type="transmembrane region" description="Helical" evidence="1">
    <location>
        <begin position="12"/>
        <end position="32"/>
    </location>
</feature>
<evidence type="ECO:0000313" key="2">
    <source>
        <dbReference type="EMBL" id="CEK60944.1"/>
    </source>
</evidence>
<dbReference type="AlphaFoldDB" id="A0A0B6YXA6"/>
<evidence type="ECO:0000256" key="1">
    <source>
        <dbReference type="SAM" id="Phobius"/>
    </source>
</evidence>
<organism evidence="2">
    <name type="scientific">Arion vulgaris</name>
    <dbReference type="NCBI Taxonomy" id="1028688"/>
    <lineage>
        <taxon>Eukaryota</taxon>
        <taxon>Metazoa</taxon>
        <taxon>Spiralia</taxon>
        <taxon>Lophotrochozoa</taxon>
        <taxon>Mollusca</taxon>
        <taxon>Gastropoda</taxon>
        <taxon>Heterobranchia</taxon>
        <taxon>Euthyneura</taxon>
        <taxon>Panpulmonata</taxon>
        <taxon>Eupulmonata</taxon>
        <taxon>Stylommatophora</taxon>
        <taxon>Helicina</taxon>
        <taxon>Arionoidea</taxon>
        <taxon>Arionidae</taxon>
        <taxon>Arion</taxon>
    </lineage>
</organism>
<keyword evidence="1" id="KW-0472">Membrane</keyword>
<keyword evidence="1" id="KW-0812">Transmembrane</keyword>
<proteinExistence type="predicted"/>
<feature type="non-terminal residue" evidence="2">
    <location>
        <position position="82"/>
    </location>
</feature>
<reference evidence="2" key="1">
    <citation type="submission" date="2014-12" db="EMBL/GenBank/DDBJ databases">
        <title>Insight into the proteome of Arion vulgaris.</title>
        <authorList>
            <person name="Aradska J."/>
            <person name="Bulat T."/>
            <person name="Smidak R."/>
            <person name="Sarate P."/>
            <person name="Gangsoo J."/>
            <person name="Sialana F."/>
            <person name="Bilban M."/>
            <person name="Lubec G."/>
        </authorList>
    </citation>
    <scope>NUCLEOTIDE SEQUENCE</scope>
    <source>
        <tissue evidence="2">Skin</tissue>
    </source>
</reference>
<accession>A0A0B6YXA6</accession>
<dbReference type="EMBL" id="HACG01014079">
    <property type="protein sequence ID" value="CEK60944.1"/>
    <property type="molecule type" value="Transcribed_RNA"/>
</dbReference>
<gene>
    <name evidence="2" type="primary">ORF40815</name>
</gene>
<protein>
    <submittedName>
        <fullName evidence="2">Uncharacterized protein</fullName>
    </submittedName>
</protein>
<keyword evidence="1" id="KW-1133">Transmembrane helix</keyword>
<feature type="transmembrane region" description="Helical" evidence="1">
    <location>
        <begin position="61"/>
        <end position="81"/>
    </location>
</feature>
<feature type="non-terminal residue" evidence="2">
    <location>
        <position position="1"/>
    </location>
</feature>
<name>A0A0B6YXA6_9EUPU</name>